<dbReference type="RefSeq" id="WP_012573445.1">
    <property type="nucleotide sequence ID" value="NC_011565.1"/>
</dbReference>
<keyword evidence="5" id="KW-0677">Repeat</keyword>
<organism evidence="13 14">
    <name type="scientific">Azobacteroides pseudotrichonymphae genomovar. CFP2</name>
    <dbReference type="NCBI Taxonomy" id="511995"/>
    <lineage>
        <taxon>Bacteria</taxon>
        <taxon>Pseudomonadati</taxon>
        <taxon>Bacteroidota</taxon>
        <taxon>Bacteroidia</taxon>
        <taxon>Bacteroidales</taxon>
        <taxon>Candidatus Azobacteroides</taxon>
    </lineage>
</organism>
<dbReference type="PROSITE" id="PS00198">
    <property type="entry name" value="4FE4S_FER_1"/>
    <property type="match status" value="2"/>
</dbReference>
<evidence type="ECO:0000313" key="13">
    <source>
        <dbReference type="EMBL" id="BAG83684.1"/>
    </source>
</evidence>
<sequence>MNQIKNIIKGIWHLVQGMYITMLNFLRKKVTEQYPEDRAKVFRYERMRGQLVMSHNEKNQHKCTVCGICQANCPNGTIRIITKKELDEVTEKEKKTLDKYIYDIGSCTFCSICTISCPQNAILWTTNFEHATFTRSKLYMKLNKEGSTLTRE</sequence>
<keyword evidence="2" id="KW-0004">4Fe-4S</keyword>
<protein>
    <submittedName>
        <fullName evidence="13">NADH dehydrogenase I subunit I</fullName>
    </submittedName>
</protein>
<evidence type="ECO:0000256" key="11">
    <source>
        <dbReference type="ARBA" id="ARBA00023136"/>
    </source>
</evidence>
<evidence type="ECO:0000256" key="5">
    <source>
        <dbReference type="ARBA" id="ARBA00022737"/>
    </source>
</evidence>
<dbReference type="PROSITE" id="PS51379">
    <property type="entry name" value="4FE4S_FER_2"/>
    <property type="match status" value="2"/>
</dbReference>
<evidence type="ECO:0000256" key="2">
    <source>
        <dbReference type="ARBA" id="ARBA00022485"/>
    </source>
</evidence>
<dbReference type="Pfam" id="PF13187">
    <property type="entry name" value="Fer4_9"/>
    <property type="match status" value="1"/>
</dbReference>
<gene>
    <name evidence="13" type="ordered locus">CFPG_421</name>
</gene>
<keyword evidence="6" id="KW-1278">Translocase</keyword>
<evidence type="ECO:0000256" key="1">
    <source>
        <dbReference type="ARBA" id="ARBA00022475"/>
    </source>
</evidence>
<dbReference type="Gene3D" id="3.30.70.3270">
    <property type="match status" value="1"/>
</dbReference>
<proteinExistence type="predicted"/>
<name>B6YR62_AZOPC</name>
<evidence type="ECO:0000256" key="10">
    <source>
        <dbReference type="ARBA" id="ARBA00023075"/>
    </source>
</evidence>
<dbReference type="GO" id="GO:0051539">
    <property type="term" value="F:4 iron, 4 sulfur cluster binding"/>
    <property type="evidence" value="ECO:0007669"/>
    <property type="project" value="UniProtKB-KW"/>
</dbReference>
<keyword evidence="14" id="KW-1185">Reference proteome</keyword>
<dbReference type="AlphaFoldDB" id="B6YR62"/>
<dbReference type="OrthoDB" id="9808559at2"/>
<feature type="domain" description="4Fe-4S ferredoxin-type" evidence="12">
    <location>
        <begin position="98"/>
        <end position="127"/>
    </location>
</feature>
<evidence type="ECO:0000256" key="4">
    <source>
        <dbReference type="ARBA" id="ARBA00022723"/>
    </source>
</evidence>
<keyword evidence="4" id="KW-0479">Metal-binding</keyword>
<evidence type="ECO:0000256" key="7">
    <source>
        <dbReference type="ARBA" id="ARBA00023004"/>
    </source>
</evidence>
<dbReference type="GO" id="GO:0046872">
    <property type="term" value="F:metal ion binding"/>
    <property type="evidence" value="ECO:0007669"/>
    <property type="project" value="UniProtKB-KW"/>
</dbReference>
<dbReference type="HOGENOM" id="CLU_067218_4_3_10"/>
<evidence type="ECO:0000259" key="12">
    <source>
        <dbReference type="PROSITE" id="PS51379"/>
    </source>
</evidence>
<dbReference type="GO" id="GO:0016020">
    <property type="term" value="C:membrane"/>
    <property type="evidence" value="ECO:0007669"/>
    <property type="project" value="InterPro"/>
</dbReference>
<reference evidence="14" key="1">
    <citation type="journal article" date="2008" name="Science">
        <title>Genome of an endosymbiont coupling N2 fixation to cellulolysis within RT protist cells in termite gut.</title>
        <authorList>
            <person name="Hongoh Y."/>
            <person name="Sharma V.K."/>
            <person name="Prakash T."/>
            <person name="Noda S."/>
            <person name="Toh H."/>
            <person name="Taylor T.D."/>
            <person name="Kudo T."/>
            <person name="Sakaki Y."/>
            <person name="Toyoda A."/>
            <person name="Hattori M."/>
            <person name="Ohkuma M."/>
        </authorList>
    </citation>
    <scope>NUCLEOTIDE SEQUENCE [LARGE SCALE GENOMIC DNA]</scope>
</reference>
<dbReference type="STRING" id="511995.CFPG_421"/>
<dbReference type="GO" id="GO:0048038">
    <property type="term" value="F:quinone binding"/>
    <property type="evidence" value="ECO:0007669"/>
    <property type="project" value="UniProtKB-KW"/>
</dbReference>
<dbReference type="SUPFAM" id="SSF54862">
    <property type="entry name" value="4Fe-4S ferredoxins"/>
    <property type="match status" value="1"/>
</dbReference>
<keyword evidence="9" id="KW-0520">NAD</keyword>
<keyword evidence="3" id="KW-0874">Quinone</keyword>
<evidence type="ECO:0000256" key="6">
    <source>
        <dbReference type="ARBA" id="ARBA00022967"/>
    </source>
</evidence>
<evidence type="ECO:0000256" key="3">
    <source>
        <dbReference type="ARBA" id="ARBA00022719"/>
    </source>
</evidence>
<dbReference type="InterPro" id="IPR017900">
    <property type="entry name" value="4Fe4S_Fe_S_CS"/>
</dbReference>
<keyword evidence="7" id="KW-0408">Iron</keyword>
<dbReference type="KEGG" id="aps:CFPG_421"/>
<accession>B6YR62</accession>
<keyword evidence="1" id="KW-1003">Cell membrane</keyword>
<dbReference type="InterPro" id="IPR010226">
    <property type="entry name" value="NADH_quinone_OxRdtase_chainI"/>
</dbReference>
<dbReference type="EMBL" id="AP010656">
    <property type="protein sequence ID" value="BAG83684.1"/>
    <property type="molecule type" value="Genomic_DNA"/>
</dbReference>
<dbReference type="PANTHER" id="PTHR10849">
    <property type="entry name" value="NADH DEHYDROGENASE UBIQUINONE IRON-SULFUR PROTEIN 8, MITOCHONDRIAL"/>
    <property type="match status" value="1"/>
</dbReference>
<evidence type="ECO:0000256" key="9">
    <source>
        <dbReference type="ARBA" id="ARBA00023027"/>
    </source>
</evidence>
<dbReference type="eggNOG" id="COG1143">
    <property type="taxonomic scope" value="Bacteria"/>
</dbReference>
<dbReference type="InterPro" id="IPR017896">
    <property type="entry name" value="4Fe4S_Fe-S-bd"/>
</dbReference>
<keyword evidence="8" id="KW-0411">Iron-sulfur</keyword>
<feature type="domain" description="4Fe-4S ferredoxin-type" evidence="12">
    <location>
        <begin position="54"/>
        <end position="83"/>
    </location>
</feature>
<keyword evidence="10" id="KW-0830">Ubiquinone</keyword>
<evidence type="ECO:0000313" key="14">
    <source>
        <dbReference type="Proteomes" id="UP000000723"/>
    </source>
</evidence>
<keyword evidence="11" id="KW-0472">Membrane</keyword>
<dbReference type="GO" id="GO:0016651">
    <property type="term" value="F:oxidoreductase activity, acting on NAD(P)H"/>
    <property type="evidence" value="ECO:0007669"/>
    <property type="project" value="InterPro"/>
</dbReference>
<evidence type="ECO:0000256" key="8">
    <source>
        <dbReference type="ARBA" id="ARBA00023014"/>
    </source>
</evidence>
<dbReference type="Proteomes" id="UP000000723">
    <property type="component" value="Chromosome"/>
</dbReference>
<dbReference type="PANTHER" id="PTHR10849:SF24">
    <property type="entry name" value="NADH-QUINONE OXIDOREDUCTASE SUBUNIT I 2"/>
    <property type="match status" value="1"/>
</dbReference>